<dbReference type="OrthoDB" id="18302at2759"/>
<feature type="compositionally biased region" description="Basic and acidic residues" evidence="3">
    <location>
        <begin position="8"/>
        <end position="19"/>
    </location>
</feature>
<accession>A0A2P6VPQ8</accession>
<evidence type="ECO:0000256" key="4">
    <source>
        <dbReference type="SAM" id="Phobius"/>
    </source>
</evidence>
<keyword evidence="4" id="KW-0472">Membrane</keyword>
<dbReference type="AlphaFoldDB" id="A0A2P6VPQ8"/>
<evidence type="ECO:0000256" key="3">
    <source>
        <dbReference type="SAM" id="MobiDB-lite"/>
    </source>
</evidence>
<dbReference type="Proteomes" id="UP000239649">
    <property type="component" value="Unassembled WGS sequence"/>
</dbReference>
<feature type="region of interest" description="Disordered" evidence="3">
    <location>
        <begin position="67"/>
        <end position="88"/>
    </location>
</feature>
<dbReference type="InterPro" id="IPR051624">
    <property type="entry name" value="RMD1/Sad1-interacting"/>
</dbReference>
<evidence type="ECO:0000256" key="2">
    <source>
        <dbReference type="SAM" id="Coils"/>
    </source>
</evidence>
<sequence>MNVSGGADPRRGREIERRSGGGTNPLPAGGDRRRGSSMPIPGLGPFSHSYQDEEAAAGLLRKLLKRRGSGSERPTVQPPPLSSQAVRRNRDKLVALLEEGQLAALDSGEAALASPGPNPGLSASSPATGLLAGTTAGEDELLPAEEAAAALGGAATGRISIHCTAASYDLTALKEHLESGGYSCTEHPEVLHSRYQRSTGAPGGDIFFFDFGTVVFWDLSARQAASILRTLAEFEEGKLPRAKVESEGFAFRMVPYAKPAIQNDLITLSPTMAEPTLVKLAISFALAQSTKLSVLEERALAIAEQTRSLPEALAKAGRVHISDKAVAQLMGQVFIEQAALNLLGSVLDTPDFFWSAPDAMQSVYDKVFEYLELQDRIEVLNARLQVLHELLDMLRLQGQAQHSDFLEVIIIVLICVDVVILFATLAATLGFIGGGGGLHDTAAQHVHSLGGLMAFMYSWAYPM</sequence>
<keyword evidence="4" id="KW-0812">Transmembrane</keyword>
<feature type="coiled-coil region" evidence="2">
    <location>
        <begin position="370"/>
        <end position="397"/>
    </location>
</feature>
<dbReference type="InterPro" id="IPR003734">
    <property type="entry name" value="DUF155"/>
</dbReference>
<protein>
    <submittedName>
        <fullName evidence="6">Sporulation RMD1</fullName>
    </submittedName>
</protein>
<evidence type="ECO:0000256" key="1">
    <source>
        <dbReference type="ARBA" id="ARBA00008306"/>
    </source>
</evidence>
<keyword evidence="4" id="KW-1133">Transmembrane helix</keyword>
<dbReference type="GO" id="GO:0005739">
    <property type="term" value="C:mitochondrion"/>
    <property type="evidence" value="ECO:0007669"/>
    <property type="project" value="UniProtKB-ARBA"/>
</dbReference>
<comment type="caution">
    <text evidence="6">The sequence shown here is derived from an EMBL/GenBank/DDBJ whole genome shotgun (WGS) entry which is preliminary data.</text>
</comment>
<feature type="domain" description="DUF155" evidence="5">
    <location>
        <begin position="206"/>
        <end position="381"/>
    </location>
</feature>
<gene>
    <name evidence="6" type="primary">g290</name>
    <name evidence="6" type="ORF">C2E20_0290</name>
</gene>
<keyword evidence="7" id="KW-1185">Reference proteome</keyword>
<comment type="similarity">
    <text evidence="1">Belongs to the RMD1/sif2 family.</text>
</comment>
<feature type="transmembrane region" description="Helical" evidence="4">
    <location>
        <begin position="444"/>
        <end position="461"/>
    </location>
</feature>
<name>A0A2P6VPQ8_9CHLO</name>
<keyword evidence="2" id="KW-0175">Coiled coil</keyword>
<evidence type="ECO:0000313" key="6">
    <source>
        <dbReference type="EMBL" id="PSC76072.1"/>
    </source>
</evidence>
<dbReference type="PANTHER" id="PTHR16255">
    <property type="entry name" value="REQUIRED FOR MEIOTIC NUCLEAR DIVISION PROTEIN 1 HOMOLOG"/>
    <property type="match status" value="1"/>
</dbReference>
<dbReference type="PANTHER" id="PTHR16255:SF1">
    <property type="entry name" value="REQUIRED FOR MEIOTIC NUCLEAR DIVISION PROTEIN 1 HOMOLOG"/>
    <property type="match status" value="1"/>
</dbReference>
<dbReference type="EMBL" id="LHPF02000001">
    <property type="protein sequence ID" value="PSC76072.1"/>
    <property type="molecule type" value="Genomic_DNA"/>
</dbReference>
<reference evidence="6 7" key="1">
    <citation type="journal article" date="2018" name="Plant J.">
        <title>Genome sequences of Chlorella sorokiniana UTEX 1602 and Micractinium conductrix SAG 241.80: implications to maltose excretion by a green alga.</title>
        <authorList>
            <person name="Arriola M.B."/>
            <person name="Velmurugan N."/>
            <person name="Zhang Y."/>
            <person name="Plunkett M.H."/>
            <person name="Hondzo H."/>
            <person name="Barney B.M."/>
        </authorList>
    </citation>
    <scope>NUCLEOTIDE SEQUENCE [LARGE SCALE GENOMIC DNA]</scope>
    <source>
        <strain evidence="6 7">SAG 241.80</strain>
    </source>
</reference>
<dbReference type="Pfam" id="PF02582">
    <property type="entry name" value="DUF155"/>
    <property type="match status" value="1"/>
</dbReference>
<evidence type="ECO:0000313" key="7">
    <source>
        <dbReference type="Proteomes" id="UP000239649"/>
    </source>
</evidence>
<feature type="region of interest" description="Disordered" evidence="3">
    <location>
        <begin position="1"/>
        <end position="51"/>
    </location>
</feature>
<organism evidence="6 7">
    <name type="scientific">Micractinium conductrix</name>
    <dbReference type="NCBI Taxonomy" id="554055"/>
    <lineage>
        <taxon>Eukaryota</taxon>
        <taxon>Viridiplantae</taxon>
        <taxon>Chlorophyta</taxon>
        <taxon>core chlorophytes</taxon>
        <taxon>Trebouxiophyceae</taxon>
        <taxon>Chlorellales</taxon>
        <taxon>Chlorellaceae</taxon>
        <taxon>Chlorella clade</taxon>
        <taxon>Micractinium</taxon>
    </lineage>
</organism>
<evidence type="ECO:0000259" key="5">
    <source>
        <dbReference type="Pfam" id="PF02582"/>
    </source>
</evidence>
<feature type="region of interest" description="Disordered" evidence="3">
    <location>
        <begin position="110"/>
        <end position="130"/>
    </location>
</feature>
<proteinExistence type="inferred from homology"/>
<feature type="transmembrane region" description="Helical" evidence="4">
    <location>
        <begin position="405"/>
        <end position="432"/>
    </location>
</feature>